<dbReference type="EMBL" id="SRLE01000007">
    <property type="protein sequence ID" value="TGD73281.1"/>
    <property type="molecule type" value="Genomic_DNA"/>
</dbReference>
<comment type="caution">
    <text evidence="3">The sequence shown here is derived from an EMBL/GenBank/DDBJ whole genome shotgun (WGS) entry which is preliminary data.</text>
</comment>
<feature type="domain" description="Dinitrogenase iron-molybdenum cofactor biosynthesis" evidence="2">
    <location>
        <begin position="21"/>
        <end position="115"/>
    </location>
</feature>
<protein>
    <submittedName>
        <fullName evidence="3">Dinitrogenase iron-molybdenum cofactor biosynthesis protein</fullName>
    </submittedName>
</protein>
<evidence type="ECO:0000256" key="1">
    <source>
        <dbReference type="ARBA" id="ARBA00023231"/>
    </source>
</evidence>
<dbReference type="PANTHER" id="PTHR33937">
    <property type="entry name" value="IRON-MOLYBDENUM PROTEIN-RELATED-RELATED"/>
    <property type="match status" value="1"/>
</dbReference>
<keyword evidence="1" id="KW-0535">Nitrogen fixation</keyword>
<keyword evidence="4" id="KW-1185">Reference proteome</keyword>
<dbReference type="CDD" id="cd00852">
    <property type="entry name" value="NifB"/>
    <property type="match status" value="1"/>
</dbReference>
<dbReference type="SUPFAM" id="SSF53146">
    <property type="entry name" value="Nitrogenase accessory factor-like"/>
    <property type="match status" value="1"/>
</dbReference>
<dbReference type="Pfam" id="PF02579">
    <property type="entry name" value="Nitro_FeMo-Co"/>
    <property type="match status" value="1"/>
</dbReference>
<dbReference type="RefSeq" id="WP_135443301.1">
    <property type="nucleotide sequence ID" value="NZ_SRLE01000007.1"/>
</dbReference>
<dbReference type="InterPro" id="IPR051840">
    <property type="entry name" value="NifX/NifY_domain"/>
</dbReference>
<reference evidence="3 4" key="1">
    <citation type="submission" date="2019-04" db="EMBL/GenBank/DDBJ databases">
        <title>Taxonomy of novel Haliea sp. from mangrove soil of West Coast of India.</title>
        <authorList>
            <person name="Verma A."/>
            <person name="Kumar P."/>
            <person name="Krishnamurthi S."/>
        </authorList>
    </citation>
    <scope>NUCLEOTIDE SEQUENCE [LARGE SCALE GENOMIC DNA]</scope>
    <source>
        <strain evidence="3 4">SAOS-164</strain>
    </source>
</reference>
<accession>A0A4Z0M166</accession>
<dbReference type="InterPro" id="IPR003731">
    <property type="entry name" value="Di-Nase_FeMo-co_biosynth"/>
</dbReference>
<gene>
    <name evidence="3" type="ORF">E4634_09595</name>
</gene>
<dbReference type="OrthoDB" id="280278at2"/>
<name>A0A4Z0M166_9GAMM</name>
<dbReference type="Proteomes" id="UP000298050">
    <property type="component" value="Unassembled WGS sequence"/>
</dbReference>
<dbReference type="Gene3D" id="3.30.420.130">
    <property type="entry name" value="Dinitrogenase iron-molybdenum cofactor biosynthesis domain"/>
    <property type="match status" value="1"/>
</dbReference>
<proteinExistence type="predicted"/>
<dbReference type="AlphaFoldDB" id="A0A4Z0M166"/>
<sequence>MTTPQAVADAAPRVAVASKDGISINLHFGHAREFWVYEFAAGQWQLLERRDVDHYCHGQTGDQGAMQRILKTIADCDAVFVAKIGDGPSEKLQAIGVTAVDDYAHLGIEDSLADYGAVR</sequence>
<dbReference type="InterPro" id="IPR036105">
    <property type="entry name" value="DiNase_FeMo-co_biosyn_sf"/>
</dbReference>
<dbReference type="InterPro" id="IPR034165">
    <property type="entry name" value="NifB_C"/>
</dbReference>
<evidence type="ECO:0000259" key="2">
    <source>
        <dbReference type="Pfam" id="PF02579"/>
    </source>
</evidence>
<dbReference type="PANTHER" id="PTHR33937:SF2">
    <property type="entry name" value="DINITROGENASE IRON-MOLYBDENUM COFACTOR BIOSYNTHESIS DOMAIN-CONTAINING PROTEIN"/>
    <property type="match status" value="1"/>
</dbReference>
<organism evidence="3 4">
    <name type="scientific">Mangrovimicrobium sediminis</name>
    <dbReference type="NCBI Taxonomy" id="2562682"/>
    <lineage>
        <taxon>Bacteria</taxon>
        <taxon>Pseudomonadati</taxon>
        <taxon>Pseudomonadota</taxon>
        <taxon>Gammaproteobacteria</taxon>
        <taxon>Cellvibrionales</taxon>
        <taxon>Halieaceae</taxon>
        <taxon>Mangrovimicrobium</taxon>
    </lineage>
</organism>
<evidence type="ECO:0000313" key="4">
    <source>
        <dbReference type="Proteomes" id="UP000298050"/>
    </source>
</evidence>
<evidence type="ECO:0000313" key="3">
    <source>
        <dbReference type="EMBL" id="TGD73281.1"/>
    </source>
</evidence>